<reference evidence="1 2" key="1">
    <citation type="submission" date="2018-02" db="EMBL/GenBank/DDBJ databases">
        <title>Comparative genomes isolates from brazilian mangrove.</title>
        <authorList>
            <person name="Araujo J.E."/>
            <person name="Taketani R.G."/>
            <person name="Silva M.C.P."/>
            <person name="Loureco M.V."/>
            <person name="Andreote F.D."/>
        </authorList>
    </citation>
    <scope>NUCLEOTIDE SEQUENCE [LARGE SCALE GENOMIC DNA]</scope>
    <source>
        <strain evidence="1 2">HEX-2 MGV</strain>
    </source>
</reference>
<dbReference type="OrthoDB" id="282175at2"/>
<dbReference type="RefSeq" id="WP_105356738.1">
    <property type="nucleotide sequence ID" value="NZ_PUIA01000058.1"/>
</dbReference>
<proteinExistence type="predicted"/>
<organism evidence="1 2">
    <name type="scientific">Blastopirellula marina</name>
    <dbReference type="NCBI Taxonomy" id="124"/>
    <lineage>
        <taxon>Bacteria</taxon>
        <taxon>Pseudomonadati</taxon>
        <taxon>Planctomycetota</taxon>
        <taxon>Planctomycetia</taxon>
        <taxon>Pirellulales</taxon>
        <taxon>Pirellulaceae</taxon>
        <taxon>Blastopirellula</taxon>
    </lineage>
</organism>
<evidence type="ECO:0000313" key="2">
    <source>
        <dbReference type="Proteomes" id="UP000240009"/>
    </source>
</evidence>
<comment type="caution">
    <text evidence="1">The sequence shown here is derived from an EMBL/GenBank/DDBJ whole genome shotgun (WGS) entry which is preliminary data.</text>
</comment>
<protein>
    <submittedName>
        <fullName evidence="1">Uncharacterized protein</fullName>
    </submittedName>
</protein>
<dbReference type="Proteomes" id="UP000240009">
    <property type="component" value="Unassembled WGS sequence"/>
</dbReference>
<gene>
    <name evidence="1" type="ORF">C5Y96_19290</name>
</gene>
<name>A0A2S8F447_9BACT</name>
<dbReference type="EMBL" id="PUIA01000058">
    <property type="protein sequence ID" value="PQO26926.1"/>
    <property type="molecule type" value="Genomic_DNA"/>
</dbReference>
<dbReference type="AlphaFoldDB" id="A0A2S8F447"/>
<sequence>MVTMNAVVYEKDGQTYVWAFREGDEQRALEAICQTANSSETNLDWDDANTIWQRMADAPDQVDVREIGAYLSRGSRR</sequence>
<accession>A0A2S8F447</accession>
<evidence type="ECO:0000313" key="1">
    <source>
        <dbReference type="EMBL" id="PQO26926.1"/>
    </source>
</evidence>